<dbReference type="Pfam" id="PF02636">
    <property type="entry name" value="Methyltransf_28"/>
    <property type="match status" value="1"/>
</dbReference>
<evidence type="ECO:0000256" key="2">
    <source>
        <dbReference type="ARBA" id="ARBA00022679"/>
    </source>
</evidence>
<dbReference type="PANTHER" id="PTHR12049">
    <property type="entry name" value="PROTEIN ARGININE METHYLTRANSFERASE NDUFAF7, MITOCHONDRIAL"/>
    <property type="match status" value="1"/>
</dbReference>
<reference evidence="4" key="1">
    <citation type="submission" date="2017-05" db="EMBL/GenBank/DDBJ databases">
        <authorList>
            <person name="Sharma S."/>
            <person name="Sidhu C."/>
            <person name="Pinnaka A.K."/>
        </authorList>
    </citation>
    <scope>NUCLEOTIDE SEQUENCE [LARGE SCALE GENOMIC DNA]</scope>
    <source>
        <strain evidence="4">AK93</strain>
    </source>
</reference>
<keyword evidence="4" id="KW-1185">Reference proteome</keyword>
<evidence type="ECO:0000313" key="4">
    <source>
        <dbReference type="Proteomes" id="UP000256763"/>
    </source>
</evidence>
<dbReference type="AlphaFoldDB" id="A0A3E0WZ93"/>
<name>A0A3E0WZ93_9GAMM</name>
<dbReference type="Gene3D" id="3.40.50.12710">
    <property type="match status" value="1"/>
</dbReference>
<dbReference type="EMBL" id="NFZW01000007">
    <property type="protein sequence ID" value="RFA37483.1"/>
    <property type="molecule type" value="Genomic_DNA"/>
</dbReference>
<accession>A0A3E0WZ93</accession>
<comment type="caution">
    <text evidence="3">The sequence shown here is derived from an EMBL/GenBank/DDBJ whole genome shotgun (WGS) entry which is preliminary data.</text>
</comment>
<dbReference type="GO" id="GO:0032259">
    <property type="term" value="P:methylation"/>
    <property type="evidence" value="ECO:0007669"/>
    <property type="project" value="UniProtKB-KW"/>
</dbReference>
<dbReference type="InterPro" id="IPR038375">
    <property type="entry name" value="NDUFAF7_sf"/>
</dbReference>
<dbReference type="GO" id="GO:0035243">
    <property type="term" value="F:protein-arginine omega-N symmetric methyltransferase activity"/>
    <property type="evidence" value="ECO:0007669"/>
    <property type="project" value="TreeGrafter"/>
</dbReference>
<dbReference type="SUPFAM" id="SSF53335">
    <property type="entry name" value="S-adenosyl-L-methionine-dependent methyltransferases"/>
    <property type="match status" value="1"/>
</dbReference>
<gene>
    <name evidence="3" type="ORF">CAL65_09385</name>
</gene>
<dbReference type="InterPro" id="IPR003788">
    <property type="entry name" value="NDUFAF7"/>
</dbReference>
<evidence type="ECO:0000256" key="1">
    <source>
        <dbReference type="ARBA" id="ARBA00022603"/>
    </source>
</evidence>
<protein>
    <submittedName>
        <fullName evidence="3">SAM-dependent methyltransferase</fullName>
    </submittedName>
</protein>
<proteinExistence type="predicted"/>
<sequence>MPSSLDQVPAPGPDAAALSARLQARIREAIGEAGGVLEFDRFMAMALYEPGLGYYSAGSTKFGAAGDFTTAPLISSLFSRTLARQCAQIMTAVGNDAILELGAGSGRMAVDILKELAALNALPERYMILEVSASLRQWQRELLQAEVPELLNRVSWLDALPEAPFKGVIIGNEVLDALPVKRFRKAAVDGVEELGVTVEGDNLVVRGMPAAPQTVATVAEIEQACGQPLDVGYSSEYCPALSAWIGSLADSLEQGAVLLIDYGYPRVEYYHPQRSMGTLVCHYRHRAHDDPLVLVGLQDITAFVDFTAVADAGRKAGLELLGFTPQAQFLLAGGMAEIVSEAMADADDAERLRLSQQVKALTLPGEMGERFKVMGLGRHCEIDMTGFALADHVARL</sequence>
<dbReference type="Proteomes" id="UP000256763">
    <property type="component" value="Unassembled WGS sequence"/>
</dbReference>
<keyword evidence="2 3" id="KW-0808">Transferase</keyword>
<dbReference type="PANTHER" id="PTHR12049:SF7">
    <property type="entry name" value="PROTEIN ARGININE METHYLTRANSFERASE NDUFAF7, MITOCHONDRIAL"/>
    <property type="match status" value="1"/>
</dbReference>
<dbReference type="InterPro" id="IPR029063">
    <property type="entry name" value="SAM-dependent_MTases_sf"/>
</dbReference>
<organism evidence="3 4">
    <name type="scientific">Alkalilimnicola ehrlichii</name>
    <dbReference type="NCBI Taxonomy" id="351052"/>
    <lineage>
        <taxon>Bacteria</taxon>
        <taxon>Pseudomonadati</taxon>
        <taxon>Pseudomonadota</taxon>
        <taxon>Gammaproteobacteria</taxon>
        <taxon>Chromatiales</taxon>
        <taxon>Ectothiorhodospiraceae</taxon>
        <taxon>Alkalilimnicola</taxon>
    </lineage>
</organism>
<dbReference type="OrthoDB" id="9794208at2"/>
<keyword evidence="1 3" id="KW-0489">Methyltransferase</keyword>
<evidence type="ECO:0000313" key="3">
    <source>
        <dbReference type="EMBL" id="RFA37483.1"/>
    </source>
</evidence>